<feature type="region of interest" description="Disordered" evidence="1">
    <location>
        <begin position="51"/>
        <end position="70"/>
    </location>
</feature>
<dbReference type="Proteomes" id="UP000243180">
    <property type="component" value="Chromosome"/>
</dbReference>
<proteinExistence type="predicted"/>
<evidence type="ECO:0000313" key="3">
    <source>
        <dbReference type="Proteomes" id="UP000243180"/>
    </source>
</evidence>
<keyword evidence="3" id="KW-1185">Reference proteome</keyword>
<evidence type="ECO:0000313" key="2">
    <source>
        <dbReference type="EMBL" id="BAV33396.1"/>
    </source>
</evidence>
<evidence type="ECO:0000256" key="1">
    <source>
        <dbReference type="SAM" id="MobiDB-lite"/>
    </source>
</evidence>
<dbReference type="KEGG" id="slim:SCL_1082"/>
<accession>A0A1B4XF16</accession>
<sequence length="70" mass="7862">MRHRNIIQGGRADLERELLEALFTPGAEVSVHDLKTRLVPRGQGKLRLVTDRTHEYASPVTGENPDPCKD</sequence>
<gene>
    <name evidence="2" type="ORF">SCL_1082</name>
</gene>
<reference evidence="2 3" key="1">
    <citation type="submission" date="2015-05" db="EMBL/GenBank/DDBJ databases">
        <title>Complete genome sequence of a sulfur-oxidizing gammaproteobacterium strain HA5.</title>
        <authorList>
            <person name="Miura A."/>
            <person name="Kojima H."/>
            <person name="Fukui M."/>
        </authorList>
    </citation>
    <scope>NUCLEOTIDE SEQUENCE [LARGE SCALE GENOMIC DNA]</scope>
    <source>
        <strain evidence="2 3">HA5</strain>
    </source>
</reference>
<protein>
    <submittedName>
        <fullName evidence="2">Uncharacterized protein</fullName>
    </submittedName>
</protein>
<dbReference type="EMBL" id="AP014879">
    <property type="protein sequence ID" value="BAV33396.1"/>
    <property type="molecule type" value="Genomic_DNA"/>
</dbReference>
<organism evidence="2 3">
    <name type="scientific">Sulfuricaulis limicola</name>
    <dbReference type="NCBI Taxonomy" id="1620215"/>
    <lineage>
        <taxon>Bacteria</taxon>
        <taxon>Pseudomonadati</taxon>
        <taxon>Pseudomonadota</taxon>
        <taxon>Gammaproteobacteria</taxon>
        <taxon>Acidiferrobacterales</taxon>
        <taxon>Acidiferrobacteraceae</taxon>
        <taxon>Sulfuricaulis</taxon>
    </lineage>
</organism>
<dbReference type="InParanoid" id="A0A1B4XF16"/>
<name>A0A1B4XF16_9GAMM</name>
<dbReference type="AlphaFoldDB" id="A0A1B4XF16"/>